<dbReference type="AlphaFoldDB" id="A0A7W8QIZ4"/>
<dbReference type="InterPro" id="IPR002048">
    <property type="entry name" value="EF_hand_dom"/>
</dbReference>
<organism evidence="2 3">
    <name type="scientific">Nocardiopsis composta</name>
    <dbReference type="NCBI Taxonomy" id="157465"/>
    <lineage>
        <taxon>Bacteria</taxon>
        <taxon>Bacillati</taxon>
        <taxon>Actinomycetota</taxon>
        <taxon>Actinomycetes</taxon>
        <taxon>Streptosporangiales</taxon>
        <taxon>Nocardiopsidaceae</taxon>
        <taxon>Nocardiopsis</taxon>
    </lineage>
</organism>
<dbReference type="CDD" id="cd00051">
    <property type="entry name" value="EFh"/>
    <property type="match status" value="1"/>
</dbReference>
<feature type="domain" description="EF-hand" evidence="1">
    <location>
        <begin position="132"/>
        <end position="167"/>
    </location>
</feature>
<name>A0A7W8QIZ4_9ACTN</name>
<gene>
    <name evidence="2" type="ORF">HDA36_001203</name>
</gene>
<dbReference type="InterPro" id="IPR018247">
    <property type="entry name" value="EF_Hand_1_Ca_BS"/>
</dbReference>
<dbReference type="GO" id="GO:0005509">
    <property type="term" value="F:calcium ion binding"/>
    <property type="evidence" value="ECO:0007669"/>
    <property type="project" value="InterPro"/>
</dbReference>
<proteinExistence type="predicted"/>
<accession>A0A7W8QIZ4</accession>
<protein>
    <submittedName>
        <fullName evidence="2">Ca2+-binding EF-hand superfamily protein</fullName>
    </submittedName>
</protein>
<dbReference type="Pfam" id="PF00036">
    <property type="entry name" value="EF-hand_1"/>
    <property type="match status" value="1"/>
</dbReference>
<feature type="domain" description="EF-hand" evidence="1">
    <location>
        <begin position="7"/>
        <end position="42"/>
    </location>
</feature>
<dbReference type="SMART" id="SM00054">
    <property type="entry name" value="EFh"/>
    <property type="match status" value="3"/>
</dbReference>
<dbReference type="Gene3D" id="1.10.238.10">
    <property type="entry name" value="EF-hand"/>
    <property type="match status" value="1"/>
</dbReference>
<evidence type="ECO:0000313" key="2">
    <source>
        <dbReference type="EMBL" id="MBB5431119.1"/>
    </source>
</evidence>
<comment type="caution">
    <text evidence="2">The sequence shown here is derived from an EMBL/GenBank/DDBJ whole genome shotgun (WGS) entry which is preliminary data.</text>
</comment>
<sequence length="176" mass="18990">MVAAAVKANDRLEERFRLWDADGNGVIERSDFESEAEGILARLGAEGTAKGAELKQAYLGMFEKLAEAAGTDRMSREEFVRAAEQEIIGKGDAGFARVVRPAIQAIVNVLDTDGDGEISPTEMEKWFAAIGLEQAAADRAFDELDTDGSGKLSTSELVDAVRDYHLGKNDIPLLGK</sequence>
<dbReference type="RefSeq" id="WP_184390164.1">
    <property type="nucleotide sequence ID" value="NZ_BAAAJD010000015.1"/>
</dbReference>
<dbReference type="SUPFAM" id="SSF47473">
    <property type="entry name" value="EF-hand"/>
    <property type="match status" value="1"/>
</dbReference>
<evidence type="ECO:0000259" key="1">
    <source>
        <dbReference type="PROSITE" id="PS50222"/>
    </source>
</evidence>
<dbReference type="Proteomes" id="UP000572635">
    <property type="component" value="Unassembled WGS sequence"/>
</dbReference>
<keyword evidence="3" id="KW-1185">Reference proteome</keyword>
<dbReference type="PROSITE" id="PS50222">
    <property type="entry name" value="EF_HAND_2"/>
    <property type="match status" value="2"/>
</dbReference>
<dbReference type="EMBL" id="JACHDB010000001">
    <property type="protein sequence ID" value="MBB5431119.1"/>
    <property type="molecule type" value="Genomic_DNA"/>
</dbReference>
<dbReference type="PROSITE" id="PS00018">
    <property type="entry name" value="EF_HAND_1"/>
    <property type="match status" value="2"/>
</dbReference>
<evidence type="ECO:0000313" key="3">
    <source>
        <dbReference type="Proteomes" id="UP000572635"/>
    </source>
</evidence>
<dbReference type="InterPro" id="IPR011992">
    <property type="entry name" value="EF-hand-dom_pair"/>
</dbReference>
<dbReference type="Pfam" id="PF13202">
    <property type="entry name" value="EF-hand_5"/>
    <property type="match status" value="1"/>
</dbReference>
<reference evidence="2 3" key="1">
    <citation type="submission" date="2020-08" db="EMBL/GenBank/DDBJ databases">
        <title>Sequencing the genomes of 1000 actinobacteria strains.</title>
        <authorList>
            <person name="Klenk H.-P."/>
        </authorList>
    </citation>
    <scope>NUCLEOTIDE SEQUENCE [LARGE SCALE GENOMIC DNA]</scope>
    <source>
        <strain evidence="2 3">DSM 44551</strain>
    </source>
</reference>